<dbReference type="AlphaFoldDB" id="A0A4Y2BJ60"/>
<evidence type="ECO:0000313" key="5">
    <source>
        <dbReference type="EMBL" id="GBL92326.1"/>
    </source>
</evidence>
<gene>
    <name evidence="6" type="ORF">AVEN_136218_1</name>
    <name evidence="3" type="ORF">AVEN_187197_1</name>
    <name evidence="4" type="ORF">AVEN_33699_1</name>
    <name evidence="5" type="ORF">AVEN_73575_1</name>
</gene>
<proteinExistence type="predicted"/>
<protein>
    <recommendedName>
        <fullName evidence="8">Integrase catalytic domain-containing protein</fullName>
    </recommendedName>
</protein>
<dbReference type="InterPro" id="IPR041588">
    <property type="entry name" value="Integrase_H2C2"/>
</dbReference>
<dbReference type="EMBL" id="BGPR01083633">
    <property type="protein sequence ID" value="GBL92169.1"/>
    <property type="molecule type" value="Genomic_DNA"/>
</dbReference>
<dbReference type="InterPro" id="IPR036397">
    <property type="entry name" value="RNaseH_sf"/>
</dbReference>
<dbReference type="Pfam" id="PF17921">
    <property type="entry name" value="Integrase_H2C2"/>
    <property type="match status" value="1"/>
</dbReference>
<evidence type="ECO:0000313" key="7">
    <source>
        <dbReference type="Proteomes" id="UP000499080"/>
    </source>
</evidence>
<dbReference type="Gene3D" id="1.10.340.70">
    <property type="match status" value="1"/>
</dbReference>
<evidence type="ECO:0000313" key="4">
    <source>
        <dbReference type="EMBL" id="GBL92301.1"/>
    </source>
</evidence>
<dbReference type="Gene3D" id="3.30.420.10">
    <property type="entry name" value="Ribonuclease H-like superfamily/Ribonuclease H"/>
    <property type="match status" value="1"/>
</dbReference>
<dbReference type="EMBL" id="BGPR01083664">
    <property type="protein sequence ID" value="GBL92301.1"/>
    <property type="molecule type" value="Genomic_DNA"/>
</dbReference>
<name>A0A4Y2BJ60_ARAVE</name>
<dbReference type="GO" id="GO:0003676">
    <property type="term" value="F:nucleic acid binding"/>
    <property type="evidence" value="ECO:0007669"/>
    <property type="project" value="InterPro"/>
</dbReference>
<sequence>MRKDFENFRYPIVLPSDRIVVQKMIMHKHKTLSHCGVQTLMSILREEFWILKSRRTIRKAINTCTVCRRFEAKHPEVQAAPLSEDRLRDSATFETTGIDLADKFLLSLRRFIARRGRPSIIYTDNGSNFKGSNQALNKVDWNKINDDTSVSRIQWKFIPPSSPWWGGFWERLIGLLKTILRKVLGKASLRLKLREDLRKRFRSEYLGQLRSYAKRSRNRCTFCVGDVVLVESTAKRINWPLGKVVQLIEGKDGVVRLVKIRTKQGDLLRPIQRLYPLEVSSPNDGDLRKLIEGPTICEKKVDDSDLYVSHLSLLTEKYTKIQHLNDEILKLIQGKDRCTERDICNEIESTESYEDKFIFWKTKLERCISRADNGIDTHSVSESISNKRNFKLPKIELQKFDGNLKDWLSFWGLFKKIDEDSDIPNEDKYQYLIQSTLKGSRAREVVESFPPTAENYTQAIECLKARFGREDVLVEVYVRELLSLVLNNVLNNEHKLLLIKLYDRIETQLRSLQM</sequence>
<feature type="domain" description="DUF5641" evidence="2">
    <location>
        <begin position="192"/>
        <end position="277"/>
    </location>
</feature>
<dbReference type="InterPro" id="IPR012337">
    <property type="entry name" value="RNaseH-like_sf"/>
</dbReference>
<dbReference type="Proteomes" id="UP000499080">
    <property type="component" value="Unassembled WGS sequence"/>
</dbReference>
<feature type="domain" description="Integrase zinc-binding" evidence="1">
    <location>
        <begin position="25"/>
        <end position="71"/>
    </location>
</feature>
<comment type="caution">
    <text evidence="4">The sequence shown here is derived from an EMBL/GenBank/DDBJ whole genome shotgun (WGS) entry which is preliminary data.</text>
</comment>
<dbReference type="PANTHER" id="PTHR47331">
    <property type="entry name" value="PHD-TYPE DOMAIN-CONTAINING PROTEIN"/>
    <property type="match status" value="1"/>
</dbReference>
<dbReference type="Pfam" id="PF03564">
    <property type="entry name" value="DUF1759"/>
    <property type="match status" value="1"/>
</dbReference>
<reference evidence="4 7" key="1">
    <citation type="journal article" date="2019" name="Sci. Rep.">
        <title>Orb-weaving spider Araneus ventricosus genome elucidates the spidroin gene catalogue.</title>
        <authorList>
            <person name="Kono N."/>
            <person name="Nakamura H."/>
            <person name="Ohtoshi R."/>
            <person name="Moran D.A.P."/>
            <person name="Shinohara A."/>
            <person name="Yoshida Y."/>
            <person name="Fujiwara M."/>
            <person name="Mori M."/>
            <person name="Tomita M."/>
            <person name="Arakawa K."/>
        </authorList>
    </citation>
    <scope>NUCLEOTIDE SEQUENCE [LARGE SCALE GENOMIC DNA]</scope>
</reference>
<evidence type="ECO:0000313" key="3">
    <source>
        <dbReference type="EMBL" id="GBL92169.1"/>
    </source>
</evidence>
<keyword evidence="7" id="KW-1185">Reference proteome</keyword>
<dbReference type="SUPFAM" id="SSF53098">
    <property type="entry name" value="Ribonuclease H-like"/>
    <property type="match status" value="1"/>
</dbReference>
<accession>A0A4Y2BJ60</accession>
<organism evidence="4 7">
    <name type="scientific">Araneus ventricosus</name>
    <name type="common">Orbweaver spider</name>
    <name type="synonym">Epeira ventricosa</name>
    <dbReference type="NCBI Taxonomy" id="182803"/>
    <lineage>
        <taxon>Eukaryota</taxon>
        <taxon>Metazoa</taxon>
        <taxon>Ecdysozoa</taxon>
        <taxon>Arthropoda</taxon>
        <taxon>Chelicerata</taxon>
        <taxon>Arachnida</taxon>
        <taxon>Araneae</taxon>
        <taxon>Araneomorphae</taxon>
        <taxon>Entelegynae</taxon>
        <taxon>Araneoidea</taxon>
        <taxon>Araneidae</taxon>
        <taxon>Araneus</taxon>
    </lineage>
</organism>
<evidence type="ECO:0000259" key="1">
    <source>
        <dbReference type="Pfam" id="PF17921"/>
    </source>
</evidence>
<evidence type="ECO:0000259" key="2">
    <source>
        <dbReference type="Pfam" id="PF18701"/>
    </source>
</evidence>
<dbReference type="OrthoDB" id="5982966at2759"/>
<dbReference type="InterPro" id="IPR040676">
    <property type="entry name" value="DUF5641"/>
</dbReference>
<dbReference type="EMBL" id="BGPR01083666">
    <property type="protein sequence ID" value="GBL92326.1"/>
    <property type="molecule type" value="Genomic_DNA"/>
</dbReference>
<dbReference type="InterPro" id="IPR005312">
    <property type="entry name" value="DUF1759"/>
</dbReference>
<evidence type="ECO:0008006" key="8">
    <source>
        <dbReference type="Google" id="ProtNLM"/>
    </source>
</evidence>
<evidence type="ECO:0000313" key="6">
    <source>
        <dbReference type="EMBL" id="GBL92353.1"/>
    </source>
</evidence>
<dbReference type="EMBL" id="BGPR01083670">
    <property type="protein sequence ID" value="GBL92353.1"/>
    <property type="molecule type" value="Genomic_DNA"/>
</dbReference>
<dbReference type="Pfam" id="PF18701">
    <property type="entry name" value="DUF5641"/>
    <property type="match status" value="1"/>
</dbReference>